<protein>
    <submittedName>
        <fullName evidence="6">LysR family transcriptional regulator</fullName>
    </submittedName>
</protein>
<accession>A0A255XRY1</accession>
<dbReference type="Proteomes" id="UP000216361">
    <property type="component" value="Unassembled WGS sequence"/>
</dbReference>
<dbReference type="PROSITE" id="PS50931">
    <property type="entry name" value="HTH_LYSR"/>
    <property type="match status" value="1"/>
</dbReference>
<gene>
    <name evidence="6" type="ORF">CHR90_05990</name>
</gene>
<dbReference type="Gene3D" id="1.10.10.10">
    <property type="entry name" value="Winged helix-like DNA-binding domain superfamily/Winged helix DNA-binding domain"/>
    <property type="match status" value="1"/>
</dbReference>
<dbReference type="PRINTS" id="PR00039">
    <property type="entry name" value="HTHLYSR"/>
</dbReference>
<evidence type="ECO:0000256" key="4">
    <source>
        <dbReference type="ARBA" id="ARBA00023163"/>
    </source>
</evidence>
<dbReference type="InterPro" id="IPR000847">
    <property type="entry name" value="LysR_HTH_N"/>
</dbReference>
<reference evidence="6 7" key="1">
    <citation type="submission" date="2017-07" db="EMBL/GenBank/DDBJ databases">
        <title>Elstera cyanobacteriorum sp. nov., a novel bacterium isolated from cyanobacterial aggregates in a eutrophic lake.</title>
        <authorList>
            <person name="Cai H."/>
        </authorList>
    </citation>
    <scope>NUCLEOTIDE SEQUENCE [LARGE SCALE GENOMIC DNA]</scope>
    <source>
        <strain evidence="6 7">TH019</strain>
    </source>
</reference>
<dbReference type="SUPFAM" id="SSF53850">
    <property type="entry name" value="Periplasmic binding protein-like II"/>
    <property type="match status" value="1"/>
</dbReference>
<keyword evidence="4" id="KW-0804">Transcription</keyword>
<dbReference type="InterPro" id="IPR058163">
    <property type="entry name" value="LysR-type_TF_proteobact-type"/>
</dbReference>
<evidence type="ECO:0000256" key="2">
    <source>
        <dbReference type="ARBA" id="ARBA00023015"/>
    </source>
</evidence>
<dbReference type="SUPFAM" id="SSF46785">
    <property type="entry name" value="Winged helix' DNA-binding domain"/>
    <property type="match status" value="1"/>
</dbReference>
<comment type="similarity">
    <text evidence="1">Belongs to the LysR transcriptional regulatory family.</text>
</comment>
<dbReference type="InterPro" id="IPR036388">
    <property type="entry name" value="WH-like_DNA-bd_sf"/>
</dbReference>
<organism evidence="6 7">
    <name type="scientific">Elstera cyanobacteriorum</name>
    <dbReference type="NCBI Taxonomy" id="2022747"/>
    <lineage>
        <taxon>Bacteria</taxon>
        <taxon>Pseudomonadati</taxon>
        <taxon>Pseudomonadota</taxon>
        <taxon>Alphaproteobacteria</taxon>
        <taxon>Rhodospirillales</taxon>
        <taxon>Rhodospirillaceae</taxon>
        <taxon>Elstera</taxon>
    </lineage>
</organism>
<evidence type="ECO:0000256" key="3">
    <source>
        <dbReference type="ARBA" id="ARBA00023125"/>
    </source>
</evidence>
<comment type="caution">
    <text evidence="6">The sequence shown here is derived from an EMBL/GenBank/DDBJ whole genome shotgun (WGS) entry which is preliminary data.</text>
</comment>
<evidence type="ECO:0000256" key="1">
    <source>
        <dbReference type="ARBA" id="ARBA00009437"/>
    </source>
</evidence>
<proteinExistence type="inferred from homology"/>
<keyword evidence="7" id="KW-1185">Reference proteome</keyword>
<dbReference type="GO" id="GO:0006351">
    <property type="term" value="P:DNA-templated transcription"/>
    <property type="evidence" value="ECO:0007669"/>
    <property type="project" value="TreeGrafter"/>
</dbReference>
<evidence type="ECO:0000313" key="6">
    <source>
        <dbReference type="EMBL" id="OYQ19672.1"/>
    </source>
</evidence>
<dbReference type="GO" id="GO:0003700">
    <property type="term" value="F:DNA-binding transcription factor activity"/>
    <property type="evidence" value="ECO:0007669"/>
    <property type="project" value="InterPro"/>
</dbReference>
<dbReference type="Pfam" id="PF03466">
    <property type="entry name" value="LysR_substrate"/>
    <property type="match status" value="1"/>
</dbReference>
<evidence type="ECO:0000259" key="5">
    <source>
        <dbReference type="PROSITE" id="PS50931"/>
    </source>
</evidence>
<dbReference type="EMBL" id="NOXS01000030">
    <property type="protein sequence ID" value="OYQ19672.1"/>
    <property type="molecule type" value="Genomic_DNA"/>
</dbReference>
<dbReference type="AlphaFoldDB" id="A0A255XRY1"/>
<dbReference type="Pfam" id="PF00126">
    <property type="entry name" value="HTH_1"/>
    <property type="match status" value="1"/>
</dbReference>
<sequence>MISDDIDEVSSQIKSARLPPLGALRCFEAAARLESFSRAGDSLHLTHGAISRAVRSLEDDLGVALFERRARRVFLTDAGRKLHAATAEAFALIAAAANHVRRQGQPQPLRLSCEPTLLIRWLIPRLPGFTAAYPGVALQLVAGGGPVSFSAGLDLALRRNDHGPLPGTVSHFLFDETIGPVCAPARQADFFGADGLPTPTAPLLHTATRPDAWATWAQRQGVPVPKGPPQVFEHFYLSLQAASAGLGIAIGPRRLVTDDLATGLLVAPAGFLPDGSHYHLLSPRPITPATPEAAVLAWLRDLV</sequence>
<dbReference type="OrthoDB" id="9794694at2"/>
<keyword evidence="2" id="KW-0805">Transcription regulation</keyword>
<feature type="domain" description="HTH lysR-type" evidence="5">
    <location>
        <begin position="19"/>
        <end position="76"/>
    </location>
</feature>
<dbReference type="InterPro" id="IPR005119">
    <property type="entry name" value="LysR_subst-bd"/>
</dbReference>
<evidence type="ECO:0000313" key="7">
    <source>
        <dbReference type="Proteomes" id="UP000216361"/>
    </source>
</evidence>
<dbReference type="PANTHER" id="PTHR30537">
    <property type="entry name" value="HTH-TYPE TRANSCRIPTIONAL REGULATOR"/>
    <property type="match status" value="1"/>
</dbReference>
<dbReference type="InterPro" id="IPR036390">
    <property type="entry name" value="WH_DNA-bd_sf"/>
</dbReference>
<name>A0A255XRY1_9PROT</name>
<dbReference type="GO" id="GO:0043565">
    <property type="term" value="F:sequence-specific DNA binding"/>
    <property type="evidence" value="ECO:0007669"/>
    <property type="project" value="TreeGrafter"/>
</dbReference>
<dbReference type="PANTHER" id="PTHR30537:SF74">
    <property type="entry name" value="HTH-TYPE TRANSCRIPTIONAL REGULATOR TRPI"/>
    <property type="match status" value="1"/>
</dbReference>
<keyword evidence="3" id="KW-0238">DNA-binding</keyword>
<dbReference type="RefSeq" id="WP_094408091.1">
    <property type="nucleotide sequence ID" value="NZ_BMJZ01000006.1"/>
</dbReference>
<dbReference type="Gene3D" id="3.40.190.10">
    <property type="entry name" value="Periplasmic binding protein-like II"/>
    <property type="match status" value="2"/>
</dbReference>